<evidence type="ECO:0000313" key="2">
    <source>
        <dbReference type="Proteomes" id="UP001321486"/>
    </source>
</evidence>
<protein>
    <recommendedName>
        <fullName evidence="3">DUF3806 domain-containing protein</fullName>
    </recommendedName>
</protein>
<accession>A0ABN6Y5F7</accession>
<name>A0ABN6Y5F7_9MICO</name>
<evidence type="ECO:0008006" key="3">
    <source>
        <dbReference type="Google" id="ProtNLM"/>
    </source>
</evidence>
<organism evidence="1 2">
    <name type="scientific">Frondihabitans sucicola</name>
    <dbReference type="NCBI Taxonomy" id="1268041"/>
    <lineage>
        <taxon>Bacteria</taxon>
        <taxon>Bacillati</taxon>
        <taxon>Actinomycetota</taxon>
        <taxon>Actinomycetes</taxon>
        <taxon>Micrococcales</taxon>
        <taxon>Microbacteriaceae</taxon>
        <taxon>Frondihabitans</taxon>
    </lineage>
</organism>
<keyword evidence="2" id="KW-1185">Reference proteome</keyword>
<dbReference type="Proteomes" id="UP001321486">
    <property type="component" value="Plasmid pNBRC108728a"/>
</dbReference>
<keyword evidence="1" id="KW-0614">Plasmid</keyword>
<proteinExistence type="predicted"/>
<geneLocation type="plasmid" evidence="1 2">
    <name>pNBRC108728a</name>
</geneLocation>
<reference evidence="2" key="1">
    <citation type="journal article" date="2019" name="Int. J. Syst. Evol. Microbiol.">
        <title>The Global Catalogue of Microorganisms (GCM) 10K type strain sequencing project: providing services to taxonomists for standard genome sequencing and annotation.</title>
        <authorList>
            <consortium name="The Broad Institute Genomics Platform"/>
            <consortium name="The Broad Institute Genome Sequencing Center for Infectious Disease"/>
            <person name="Wu L."/>
            <person name="Ma J."/>
        </authorList>
    </citation>
    <scope>NUCLEOTIDE SEQUENCE [LARGE SCALE GENOMIC DNA]</scope>
    <source>
        <strain evidence="2">NBRC 108728</strain>
    </source>
</reference>
<evidence type="ECO:0000313" key="1">
    <source>
        <dbReference type="EMBL" id="BDZ52408.1"/>
    </source>
</evidence>
<gene>
    <name evidence="1" type="ORF">GCM10025867_46490</name>
</gene>
<dbReference type="EMBL" id="AP027733">
    <property type="protein sequence ID" value="BDZ52408.1"/>
    <property type="molecule type" value="Genomic_DNA"/>
</dbReference>
<sequence length="142" mass="15936">MSLQDEADRLRTAAADRRAAEALADKAAWDAERVQQDALGAEFVEWLVANDVPPAELFTITSNDDPEFTSMDYSRSPIGQAWGFWLNGSEWVAVTTEGKFIAVDTGPSQRLGVYRIERFRTNESDVGSLRRSVVKFMAEYRP</sequence>